<dbReference type="Pfam" id="PF09961">
    <property type="entry name" value="DUF2195"/>
    <property type="match status" value="1"/>
</dbReference>
<dbReference type="RefSeq" id="WP_214360224.1">
    <property type="nucleotide sequence ID" value="NZ_JAEKFT010000004.1"/>
</dbReference>
<dbReference type="EMBL" id="JAEKFT010000004">
    <property type="protein sequence ID" value="MBT0960463.1"/>
    <property type="molecule type" value="Genomic_DNA"/>
</dbReference>
<dbReference type="Proteomes" id="UP000694660">
    <property type="component" value="Unassembled WGS sequence"/>
</dbReference>
<sequence>MLGAVFLSTACAAVDGPVMPLPAMDNRLADCVDLVPRSLRVEHGSLWLDADATVIQPIGACGCVSAMAGYHSLVLQGGRQILLHRGEVNLKSGGLKAFDLGAVGADGDARTLRLMCAGPR</sequence>
<comment type="caution">
    <text evidence="1">The sequence shown here is derived from an EMBL/GenBank/DDBJ whole genome shotgun (WGS) entry which is preliminary data.</text>
</comment>
<protein>
    <submittedName>
        <fullName evidence="1">DUF2195 family protein</fullName>
    </submittedName>
</protein>
<accession>A0A944D9G4</accession>
<organism evidence="1 2">
    <name type="scientific">Denitromonas iodatirespirans</name>
    <dbReference type="NCBI Taxonomy" id="2795389"/>
    <lineage>
        <taxon>Bacteria</taxon>
        <taxon>Pseudomonadati</taxon>
        <taxon>Pseudomonadota</taxon>
        <taxon>Betaproteobacteria</taxon>
        <taxon>Rhodocyclales</taxon>
        <taxon>Zoogloeaceae</taxon>
        <taxon>Denitromonas</taxon>
    </lineage>
</organism>
<keyword evidence="2" id="KW-1185">Reference proteome</keyword>
<dbReference type="AlphaFoldDB" id="A0A944D9G4"/>
<evidence type="ECO:0000313" key="1">
    <source>
        <dbReference type="EMBL" id="MBT0960463.1"/>
    </source>
</evidence>
<evidence type="ECO:0000313" key="2">
    <source>
        <dbReference type="Proteomes" id="UP000694660"/>
    </source>
</evidence>
<name>A0A944D9G4_DENI1</name>
<proteinExistence type="predicted"/>
<gene>
    <name evidence="1" type="ORF">I8J34_04675</name>
</gene>
<dbReference type="InterPro" id="IPR018696">
    <property type="entry name" value="DUF2195"/>
</dbReference>
<reference evidence="2" key="1">
    <citation type="journal article" date="2022" name="ISME J.">
        <title>Genetic and phylogenetic analysis of dissimilatory iodate-reducing bacteria identifies potential niches across the world's oceans.</title>
        <authorList>
            <person name="Reyes-Umana V."/>
            <person name="Henning Z."/>
            <person name="Lee K."/>
            <person name="Barnum T.P."/>
            <person name="Coates J.D."/>
        </authorList>
    </citation>
    <scope>NUCLEOTIDE SEQUENCE [LARGE SCALE GENOMIC DNA]</scope>
    <source>
        <strain evidence="2">IR12</strain>
    </source>
</reference>